<dbReference type="EMBL" id="CAJNON010000037">
    <property type="protein sequence ID" value="CAF0841139.1"/>
    <property type="molecule type" value="Genomic_DNA"/>
</dbReference>
<comment type="caution">
    <text evidence="1">The sequence shown here is derived from an EMBL/GenBank/DDBJ whole genome shotgun (WGS) entry which is preliminary data.</text>
</comment>
<protein>
    <submittedName>
        <fullName evidence="1">Uncharacterized protein</fullName>
    </submittedName>
</protein>
<dbReference type="PANTHER" id="PTHR35190:SF2">
    <property type="entry name" value="PROTEIN DCD1B"/>
    <property type="match status" value="1"/>
</dbReference>
<dbReference type="InterPro" id="IPR047803">
    <property type="entry name" value="DCD1A/B-like"/>
</dbReference>
<proteinExistence type="predicted"/>
<name>A0A813VJI2_9BILA</name>
<organism evidence="1 2">
    <name type="scientific">Adineta steineri</name>
    <dbReference type="NCBI Taxonomy" id="433720"/>
    <lineage>
        <taxon>Eukaryota</taxon>
        <taxon>Metazoa</taxon>
        <taxon>Spiralia</taxon>
        <taxon>Gnathifera</taxon>
        <taxon>Rotifera</taxon>
        <taxon>Eurotatoria</taxon>
        <taxon>Bdelloidea</taxon>
        <taxon>Adinetida</taxon>
        <taxon>Adinetidae</taxon>
        <taxon>Adineta</taxon>
    </lineage>
</organism>
<evidence type="ECO:0000313" key="1">
    <source>
        <dbReference type="EMBL" id="CAF0841139.1"/>
    </source>
</evidence>
<dbReference type="PANTHER" id="PTHR35190">
    <property type="entry name" value="PROTEIN DCD1B"/>
    <property type="match status" value="1"/>
</dbReference>
<accession>A0A813VJI2</accession>
<reference evidence="1" key="1">
    <citation type="submission" date="2021-02" db="EMBL/GenBank/DDBJ databases">
        <authorList>
            <person name="Nowell W R."/>
        </authorList>
    </citation>
    <scope>NUCLEOTIDE SEQUENCE</scope>
</reference>
<evidence type="ECO:0000313" key="2">
    <source>
        <dbReference type="Proteomes" id="UP000663891"/>
    </source>
</evidence>
<dbReference type="OrthoDB" id="189997at2759"/>
<gene>
    <name evidence="1" type="ORF">VCS650_LOCUS6142</name>
</gene>
<dbReference type="Proteomes" id="UP000663891">
    <property type="component" value="Unassembled WGS sequence"/>
</dbReference>
<dbReference type="AlphaFoldDB" id="A0A813VJI2"/>
<sequence>MYNTPNHPILDDVVYWDPHPQPSNDTCLGSLLVDHYGHLDAPTIIRNITSQLRTGNTLNLVLDYAENAAYLAYSAPDDPQGPLEAFNRIHTRLDMAKLFAEPAPK</sequence>